<evidence type="ECO:0000313" key="3">
    <source>
        <dbReference type="Proteomes" id="UP000219338"/>
    </source>
</evidence>
<dbReference type="OrthoDB" id="5599419at2759"/>
<dbReference type="Proteomes" id="UP000219338">
    <property type="component" value="Unassembled WGS sequence"/>
</dbReference>
<reference evidence="3" key="1">
    <citation type="journal article" date="2017" name="Nat. Ecol. Evol.">
        <title>Genome expansion and lineage-specific genetic innovations in the forest pathogenic fungi Armillaria.</title>
        <authorList>
            <person name="Sipos G."/>
            <person name="Prasanna A.N."/>
            <person name="Walter M.C."/>
            <person name="O'Connor E."/>
            <person name="Balint B."/>
            <person name="Krizsan K."/>
            <person name="Kiss B."/>
            <person name="Hess J."/>
            <person name="Varga T."/>
            <person name="Slot J."/>
            <person name="Riley R."/>
            <person name="Boka B."/>
            <person name="Rigling D."/>
            <person name="Barry K."/>
            <person name="Lee J."/>
            <person name="Mihaltcheva S."/>
            <person name="LaButti K."/>
            <person name="Lipzen A."/>
            <person name="Waldron R."/>
            <person name="Moloney N.M."/>
            <person name="Sperisen C."/>
            <person name="Kredics L."/>
            <person name="Vagvoelgyi C."/>
            <person name="Patrignani A."/>
            <person name="Fitzpatrick D."/>
            <person name="Nagy I."/>
            <person name="Doyle S."/>
            <person name="Anderson J.B."/>
            <person name="Grigoriev I.V."/>
            <person name="Gueldener U."/>
            <person name="Muensterkoetter M."/>
            <person name="Nagy L.G."/>
        </authorList>
    </citation>
    <scope>NUCLEOTIDE SEQUENCE [LARGE SCALE GENOMIC DNA]</scope>
    <source>
        <strain evidence="3">C18/9</strain>
    </source>
</reference>
<evidence type="ECO:0000256" key="1">
    <source>
        <dbReference type="SAM" id="MobiDB-lite"/>
    </source>
</evidence>
<gene>
    <name evidence="2" type="ORF">ARMOST_16203</name>
</gene>
<dbReference type="InterPro" id="IPR032567">
    <property type="entry name" value="RTL1-rel"/>
</dbReference>
<dbReference type="CDD" id="cd00303">
    <property type="entry name" value="retropepsin_like"/>
    <property type="match status" value="1"/>
</dbReference>
<feature type="compositionally biased region" description="Polar residues" evidence="1">
    <location>
        <begin position="1"/>
        <end position="14"/>
    </location>
</feature>
<feature type="region of interest" description="Disordered" evidence="1">
    <location>
        <begin position="40"/>
        <end position="66"/>
    </location>
</feature>
<dbReference type="PANTHER" id="PTHR15503">
    <property type="entry name" value="LDOC1 RELATED"/>
    <property type="match status" value="1"/>
</dbReference>
<dbReference type="AlphaFoldDB" id="A0A284RVI8"/>
<dbReference type="Gene3D" id="2.40.70.10">
    <property type="entry name" value="Acid Proteases"/>
    <property type="match status" value="1"/>
</dbReference>
<organism evidence="2 3">
    <name type="scientific">Armillaria ostoyae</name>
    <name type="common">Armillaria root rot fungus</name>
    <dbReference type="NCBI Taxonomy" id="47428"/>
    <lineage>
        <taxon>Eukaryota</taxon>
        <taxon>Fungi</taxon>
        <taxon>Dikarya</taxon>
        <taxon>Basidiomycota</taxon>
        <taxon>Agaricomycotina</taxon>
        <taxon>Agaricomycetes</taxon>
        <taxon>Agaricomycetidae</taxon>
        <taxon>Agaricales</taxon>
        <taxon>Marasmiineae</taxon>
        <taxon>Physalacriaceae</taxon>
        <taxon>Armillaria</taxon>
    </lineage>
</organism>
<keyword evidence="3" id="KW-1185">Reference proteome</keyword>
<proteinExistence type="predicted"/>
<dbReference type="PANTHER" id="PTHR15503:SF22">
    <property type="entry name" value="TRANSPOSON TY3-I GAG POLYPROTEIN"/>
    <property type="match status" value="1"/>
</dbReference>
<name>A0A284RVI8_ARMOS</name>
<dbReference type="STRING" id="47428.A0A284RVI8"/>
<evidence type="ECO:0000313" key="2">
    <source>
        <dbReference type="EMBL" id="SJL12772.1"/>
    </source>
</evidence>
<feature type="region of interest" description="Disordered" evidence="1">
    <location>
        <begin position="1"/>
        <end position="28"/>
    </location>
</feature>
<accession>A0A284RVI8</accession>
<sequence length="251" mass="29002">MKTAEQEGSVSTQMVKREHSVTMVEVPDEEDDMAYQQWLARHTKREPATPSPTGEALNPEAKTPDYPKGWMKPFKAHHLDTRKTAAPISVYNTDCTCNKVGNITEFVEFQMTIRSHRECIDLMVTDLGSKDLYLGHDWLKHHNPVINWKTGTILFGCCQCVKNPFPLPNADPSKYGRRTKTFKEMVPPDYRSFWDLFLKENFNTLPKHKSWNHAIELIPNASSTLDCKVYPLNRDEQEQLNKFLDENLDSE</sequence>
<dbReference type="InterPro" id="IPR021109">
    <property type="entry name" value="Peptidase_aspartic_dom_sf"/>
</dbReference>
<dbReference type="EMBL" id="FUEG01000018">
    <property type="protein sequence ID" value="SJL12772.1"/>
    <property type="molecule type" value="Genomic_DNA"/>
</dbReference>
<protein>
    <submittedName>
        <fullName evidence="2">Uncharacterized protein</fullName>
    </submittedName>
</protein>